<dbReference type="PROSITE" id="PS51257">
    <property type="entry name" value="PROKAR_LIPOPROTEIN"/>
    <property type="match status" value="1"/>
</dbReference>
<dbReference type="Proteomes" id="UP000501753">
    <property type="component" value="Chromosome"/>
</dbReference>
<protein>
    <recommendedName>
        <fullName evidence="7">Nuclear transport factor 2 family protein</fullName>
    </recommendedName>
</protein>
<feature type="region of interest" description="Disordered" evidence="1">
    <location>
        <begin position="27"/>
        <end position="51"/>
    </location>
</feature>
<feature type="signal peptide" evidence="2">
    <location>
        <begin position="1"/>
        <end position="25"/>
    </location>
</feature>
<dbReference type="RefSeq" id="WP_127180968.1">
    <property type="nucleotide sequence ID" value="NZ_CP029078.1"/>
</dbReference>
<evidence type="ECO:0000256" key="1">
    <source>
        <dbReference type="SAM" id="MobiDB-lite"/>
    </source>
</evidence>
<evidence type="ECO:0000313" key="5">
    <source>
        <dbReference type="Proteomes" id="UP000271291"/>
    </source>
</evidence>
<dbReference type="AlphaFoldDB" id="A0A3S9ZKK0"/>
<feature type="compositionally biased region" description="Low complexity" evidence="1">
    <location>
        <begin position="168"/>
        <end position="182"/>
    </location>
</feature>
<dbReference type="OrthoDB" id="6717945at2"/>
<dbReference type="Proteomes" id="UP000271291">
    <property type="component" value="Chromosome"/>
</dbReference>
<evidence type="ECO:0000313" key="3">
    <source>
        <dbReference type="EMBL" id="AZS88183.1"/>
    </source>
</evidence>
<dbReference type="EMBL" id="CP029078">
    <property type="protein sequence ID" value="QCN90444.1"/>
    <property type="molecule type" value="Genomic_DNA"/>
</dbReference>
<name>A0A3S9ZKK0_STRGD</name>
<sequence length="251" mass="25994">MSWIRGTSAVLAVCALALTGTTGCAAGDGRVRGASTASPTPAGKLLRGTDKEGRHFREVPEEGAPEVGIEVQPDADDAWSVRLTVRRFRFSPAGTRARAVPGQGFAFLFVDDRLVTRLRGVTYRIPARLVPRGTHHVTARLYADDGTAWAVAGEPVQSTADITASDVAPDARTTARARTAPDLPQTSRARTAPGTRAPLGASAAPVAVARSLAPRAGFTPGTPNVASALSEGGTDPRTGRRRSPAPAGKAS</sequence>
<feature type="region of interest" description="Disordered" evidence="1">
    <location>
        <begin position="160"/>
        <end position="251"/>
    </location>
</feature>
<keyword evidence="6" id="KW-1185">Reference proteome</keyword>
<dbReference type="EMBL" id="CP034687">
    <property type="protein sequence ID" value="AZS88183.1"/>
    <property type="molecule type" value="Genomic_DNA"/>
</dbReference>
<evidence type="ECO:0008006" key="7">
    <source>
        <dbReference type="Google" id="ProtNLM"/>
    </source>
</evidence>
<gene>
    <name evidence="4" type="ORF">DDJ31_08190</name>
    <name evidence="3" type="ORF">ELQ87_31075</name>
</gene>
<reference evidence="4 6" key="1">
    <citation type="submission" date="2018-04" db="EMBL/GenBank/DDBJ databases">
        <title>Complete genome sequences of Streptomyces griseoviridis K61 and characterization of antagonistic properties of biological control agents.</title>
        <authorList>
            <person name="Mariita R.M."/>
            <person name="Sello J.K."/>
        </authorList>
    </citation>
    <scope>NUCLEOTIDE SEQUENCE [LARGE SCALE GENOMIC DNA]</scope>
    <source>
        <strain evidence="4 6">K61</strain>
    </source>
</reference>
<reference evidence="3 5" key="2">
    <citation type="submission" date="2018-12" db="EMBL/GenBank/DDBJ databases">
        <title>Streptomyces griseoviridis F1-27 complete genome.</title>
        <authorList>
            <person name="Mariita R.M."/>
            <person name="Sello J.K."/>
        </authorList>
    </citation>
    <scope>NUCLEOTIDE SEQUENCE [LARGE SCALE GENOMIC DNA]</scope>
    <source>
        <strain evidence="3 5">F1-27</strain>
    </source>
</reference>
<evidence type="ECO:0000313" key="6">
    <source>
        <dbReference type="Proteomes" id="UP000501753"/>
    </source>
</evidence>
<evidence type="ECO:0000256" key="2">
    <source>
        <dbReference type="SAM" id="SignalP"/>
    </source>
</evidence>
<organism evidence="3 5">
    <name type="scientific">Streptomyces griseoviridis</name>
    <dbReference type="NCBI Taxonomy" id="45398"/>
    <lineage>
        <taxon>Bacteria</taxon>
        <taxon>Bacillati</taxon>
        <taxon>Actinomycetota</taxon>
        <taxon>Actinomycetes</taxon>
        <taxon>Kitasatosporales</taxon>
        <taxon>Streptomycetaceae</taxon>
        <taxon>Streptomyces</taxon>
    </lineage>
</organism>
<proteinExistence type="predicted"/>
<feature type="chain" id="PRO_5044283113" description="Nuclear transport factor 2 family protein" evidence="2">
    <location>
        <begin position="26"/>
        <end position="251"/>
    </location>
</feature>
<keyword evidence="2" id="KW-0732">Signal</keyword>
<dbReference type="KEGG" id="sgd:ELQ87_31075"/>
<evidence type="ECO:0000313" key="4">
    <source>
        <dbReference type="EMBL" id="QCN90444.1"/>
    </source>
</evidence>
<accession>A0A3S9ZKK0</accession>